<evidence type="ECO:0000256" key="10">
    <source>
        <dbReference type="ARBA" id="ARBA00022840"/>
    </source>
</evidence>
<keyword evidence="4" id="KW-1003">Cell membrane</keyword>
<evidence type="ECO:0000256" key="18">
    <source>
        <dbReference type="ARBA" id="ARBA00023319"/>
    </source>
</evidence>
<keyword evidence="17" id="KW-0378">Hydrolase</keyword>
<evidence type="ECO:0000256" key="5">
    <source>
        <dbReference type="ARBA" id="ARBA00022679"/>
    </source>
</evidence>
<dbReference type="InterPro" id="IPR003344">
    <property type="entry name" value="Big_1_dom"/>
</dbReference>
<name>A0ABW8AMU4_9ACTN</name>
<keyword evidence="16" id="KW-0325">Glycoprotein</keyword>
<keyword evidence="10" id="KW-0067">ATP-binding</keyword>
<evidence type="ECO:0000256" key="21">
    <source>
        <dbReference type="SAM" id="SignalP"/>
    </source>
</evidence>
<evidence type="ECO:0000313" key="24">
    <source>
        <dbReference type="EMBL" id="MFI7587705.1"/>
    </source>
</evidence>
<feature type="chain" id="PRO_5046953124" description="receptor protein-tyrosine kinase" evidence="21">
    <location>
        <begin position="25"/>
        <end position="1052"/>
    </location>
</feature>
<dbReference type="PANTHER" id="PTHR14340:SF11">
    <property type="entry name" value="IG-LIKE DOMAIN-CONTAINING PROTEIN"/>
    <property type="match status" value="1"/>
</dbReference>
<dbReference type="InterPro" id="IPR055163">
    <property type="entry name" value="ALK/LTK-like_GRD"/>
</dbReference>
<evidence type="ECO:0000259" key="22">
    <source>
        <dbReference type="PROSITE" id="PS50853"/>
    </source>
</evidence>
<evidence type="ECO:0000256" key="1">
    <source>
        <dbReference type="ARBA" id="ARBA00004251"/>
    </source>
</evidence>
<protein>
    <recommendedName>
        <fullName evidence="3">receptor protein-tyrosine kinase</fullName>
        <ecNumber evidence="3">2.7.10.1</ecNumber>
    </recommendedName>
</protein>
<dbReference type="Pfam" id="PF02369">
    <property type="entry name" value="Big_1"/>
    <property type="match status" value="1"/>
</dbReference>
<keyword evidence="25" id="KW-1185">Reference proteome</keyword>
<dbReference type="PROSITE" id="PS51127">
    <property type="entry name" value="BIG1"/>
    <property type="match status" value="1"/>
</dbReference>
<keyword evidence="19" id="KW-0624">Polysaccharide degradation</keyword>
<dbReference type="SUPFAM" id="SSF49373">
    <property type="entry name" value="Invasin/intimin cell-adhesion fragments"/>
    <property type="match status" value="1"/>
</dbReference>
<keyword evidence="17" id="KW-0326">Glycosidase</keyword>
<evidence type="ECO:0000256" key="3">
    <source>
        <dbReference type="ARBA" id="ARBA00011902"/>
    </source>
</evidence>
<sequence length="1052" mass="99811">MSATAVGVLAVGSALVALAPPAAAAGGVCVYGFTGVEQTWTVPAGLTSTTVTANGASAGGPGAQVTSTLTGLVPGSTLYLEVGGEDGWNGGGRGGSGRGADGGNGGGASDIRTVSSTQNGSLASRLVVAGGGGGSAGMGGANGGDAGAAGSDGRPGFIGNAQGGRGASGTAGGQGGAGAKGYQPVPGGFYYVGSDGGAGGLGQGGDGGDTLGRDGAAGGGGGGYYGGGGGGSGGYAVDSRGQSMYEEVGAGGGGGSSYAPPGSRIITGGGPAGINITDPTMQPPSAPRQLQAAAGNRGAQVSWSAPADDGGCAVTSYTVTPYDVTGGQSVPGRAVFVTRTSATVTGLTEGHDYRFAIVAINPAGDSGIATTQAVRPFSDAGFTGTPPDGAEDQPYDFSFTATGYPAAGFTVTGGALPPGLTLASAGRLSGTPTAQGDFSFEVTAANGAGAAQRRSFTLSVQQSVPDAPTAVRASAGPSSADVSWTAPGYTGISPITGYTVTARDTTDPAATPVTTTVAGTSTTATGLTAGHDWTFTVIASNSAGRSVPSAASAPVTPFSAPGITSEPVPNGTVGTDYRFGFTATGYPASTFTVSGGALAPGLNLSSAGVLSGTPSAAGSFGFTVRAANGHDPVAERNVTMTVAAIRPGAPTKVTATAGNTSADVSWTAPASTGGTALTGYTVTAHDITDGATAPVTRTATGTSATVPGLTAGHAWTFTVVASNAVGDGPASAPSDPVTPFSPPTITGTPPNGTAGSAYSFAFGTGGYPAPAVTATGALPPGLVLSPTGVLSGTPTTAGTYAFTVVADNGRTAPANRAVSVAVVAGPATAVSAAGGSGQAGTAGQPFADPLVATVTDAYGNPVPGQSVTFKVVSGSAAFAGSAATSTAVTNAAGTATAAVLTAGRTSGPVRVTASTGSATSASYSLTVLSVTSARADLQVSVSAPSSVPRGGTFTATVTVRNVGPNAASATTTSVDLGPGLLVSEAKGGTIVLPTAVVYSASGLASGASLTYSVSVKPVALLLPGSWIKAGALSTVPDPRLSNNVAAPTVRIG</sequence>
<gene>
    <name evidence="24" type="ORF">ACIB24_11585</name>
</gene>
<comment type="similarity">
    <text evidence="2">Belongs to the intimin/invasin family.</text>
</comment>
<keyword evidence="5" id="KW-0808">Transferase</keyword>
<keyword evidence="11" id="KW-1133">Transmembrane helix</keyword>
<keyword evidence="6" id="KW-0812">Transmembrane</keyword>
<keyword evidence="12" id="KW-0472">Membrane</keyword>
<evidence type="ECO:0000256" key="19">
    <source>
        <dbReference type="ARBA" id="ARBA00023326"/>
    </source>
</evidence>
<dbReference type="Pfam" id="PF05345">
    <property type="entry name" value="He_PIG"/>
    <property type="match status" value="3"/>
</dbReference>
<proteinExistence type="inferred from homology"/>
<dbReference type="Gene3D" id="2.60.40.10">
    <property type="entry name" value="Immunoglobulins"/>
    <property type="match status" value="8"/>
</dbReference>
<dbReference type="SUPFAM" id="SSF49265">
    <property type="entry name" value="Fibronectin type III"/>
    <property type="match status" value="2"/>
</dbReference>
<keyword evidence="7 21" id="KW-0732">Signal</keyword>
<dbReference type="PANTHER" id="PTHR14340">
    <property type="entry name" value="MICROFIBRIL-ASSOCIATED GLYCOPROTEIN 3"/>
    <property type="match status" value="1"/>
</dbReference>
<dbReference type="EMBL" id="JBITLV010000003">
    <property type="protein sequence ID" value="MFI7587705.1"/>
    <property type="molecule type" value="Genomic_DNA"/>
</dbReference>
<dbReference type="InterPro" id="IPR008964">
    <property type="entry name" value="Invasin/intimin_cell_adhesion"/>
</dbReference>
<feature type="region of interest" description="Disordered" evidence="20">
    <location>
        <begin position="246"/>
        <end position="273"/>
    </location>
</feature>
<accession>A0ABW8AMU4</accession>
<evidence type="ECO:0000256" key="14">
    <source>
        <dbReference type="ARBA" id="ARBA00023157"/>
    </source>
</evidence>
<dbReference type="Pfam" id="PF00041">
    <property type="entry name" value="fn3"/>
    <property type="match status" value="3"/>
</dbReference>
<dbReference type="Proteomes" id="UP001612915">
    <property type="component" value="Unassembled WGS sequence"/>
</dbReference>
<keyword evidence="9" id="KW-0418">Kinase</keyword>
<evidence type="ECO:0000259" key="23">
    <source>
        <dbReference type="PROSITE" id="PS51127"/>
    </source>
</evidence>
<keyword evidence="15" id="KW-0675">Receptor</keyword>
<dbReference type="InterPro" id="IPR003961">
    <property type="entry name" value="FN3_dom"/>
</dbReference>
<evidence type="ECO:0000256" key="9">
    <source>
        <dbReference type="ARBA" id="ARBA00022777"/>
    </source>
</evidence>
<dbReference type="EC" id="2.7.10.1" evidence="3"/>
<keyword evidence="14" id="KW-1015">Disulfide bond</keyword>
<evidence type="ECO:0000256" key="17">
    <source>
        <dbReference type="ARBA" id="ARBA00023295"/>
    </source>
</evidence>
<evidence type="ECO:0000256" key="7">
    <source>
        <dbReference type="ARBA" id="ARBA00022729"/>
    </source>
</evidence>
<feature type="region of interest" description="Disordered" evidence="20">
    <location>
        <begin position="145"/>
        <end position="179"/>
    </location>
</feature>
<organism evidence="24 25">
    <name type="scientific">Spongisporangium articulatum</name>
    <dbReference type="NCBI Taxonomy" id="3362603"/>
    <lineage>
        <taxon>Bacteria</taxon>
        <taxon>Bacillati</taxon>
        <taxon>Actinomycetota</taxon>
        <taxon>Actinomycetes</taxon>
        <taxon>Kineosporiales</taxon>
        <taxon>Kineosporiaceae</taxon>
        <taxon>Spongisporangium</taxon>
    </lineage>
</organism>
<dbReference type="InterPro" id="IPR036116">
    <property type="entry name" value="FN3_sf"/>
</dbReference>
<dbReference type="Pfam" id="PF12810">
    <property type="entry name" value="ALK_LTK_GRD"/>
    <property type="match status" value="1"/>
</dbReference>
<dbReference type="SMART" id="SM00060">
    <property type="entry name" value="FN3"/>
    <property type="match status" value="3"/>
</dbReference>
<keyword evidence="8" id="KW-0547">Nucleotide-binding</keyword>
<comment type="caution">
    <text evidence="24">The sequence shown here is derived from an EMBL/GenBank/DDBJ whole genome shotgun (WGS) entry which is preliminary data.</text>
</comment>
<evidence type="ECO:0000313" key="25">
    <source>
        <dbReference type="Proteomes" id="UP001612915"/>
    </source>
</evidence>
<dbReference type="InterPro" id="IPR013783">
    <property type="entry name" value="Ig-like_fold"/>
</dbReference>
<dbReference type="InterPro" id="IPR015919">
    <property type="entry name" value="Cadherin-like_sf"/>
</dbReference>
<feature type="domain" description="Big-1" evidence="23">
    <location>
        <begin position="820"/>
        <end position="930"/>
    </location>
</feature>
<feature type="compositionally biased region" description="Gly residues" evidence="20">
    <location>
        <begin position="161"/>
        <end position="179"/>
    </location>
</feature>
<dbReference type="Pfam" id="PF01345">
    <property type="entry name" value="DUF11"/>
    <property type="match status" value="1"/>
</dbReference>
<feature type="domain" description="Fibronectin type-III" evidence="22">
    <location>
        <begin position="646"/>
        <end position="744"/>
    </location>
</feature>
<evidence type="ECO:0000256" key="4">
    <source>
        <dbReference type="ARBA" id="ARBA00022475"/>
    </source>
</evidence>
<evidence type="ECO:0000256" key="15">
    <source>
        <dbReference type="ARBA" id="ARBA00023170"/>
    </source>
</evidence>
<feature type="signal peptide" evidence="21">
    <location>
        <begin position="1"/>
        <end position="24"/>
    </location>
</feature>
<feature type="region of interest" description="Disordered" evidence="20">
    <location>
        <begin position="89"/>
        <end position="116"/>
    </location>
</feature>
<keyword evidence="13" id="KW-0829">Tyrosine-protein kinase</keyword>
<keyword evidence="19" id="KW-0119">Carbohydrate metabolism</keyword>
<dbReference type="SUPFAM" id="SSF49313">
    <property type="entry name" value="Cadherin-like"/>
    <property type="match status" value="3"/>
</dbReference>
<evidence type="ECO:0000256" key="13">
    <source>
        <dbReference type="ARBA" id="ARBA00023137"/>
    </source>
</evidence>
<feature type="domain" description="Fibronectin type-III" evidence="22">
    <location>
        <begin position="464"/>
        <end position="562"/>
    </location>
</feature>
<evidence type="ECO:0000256" key="2">
    <source>
        <dbReference type="ARBA" id="ARBA00010116"/>
    </source>
</evidence>
<dbReference type="CDD" id="cd00063">
    <property type="entry name" value="FN3"/>
    <property type="match status" value="3"/>
</dbReference>
<evidence type="ECO:0000256" key="8">
    <source>
        <dbReference type="ARBA" id="ARBA00022741"/>
    </source>
</evidence>
<reference evidence="24 25" key="1">
    <citation type="submission" date="2024-10" db="EMBL/GenBank/DDBJ databases">
        <title>The Natural Products Discovery Center: Release of the First 8490 Sequenced Strains for Exploring Actinobacteria Biosynthetic Diversity.</title>
        <authorList>
            <person name="Kalkreuter E."/>
            <person name="Kautsar S.A."/>
            <person name="Yang D."/>
            <person name="Bader C.D."/>
            <person name="Teijaro C.N."/>
            <person name="Fluegel L."/>
            <person name="Davis C.M."/>
            <person name="Simpson J.R."/>
            <person name="Lauterbach L."/>
            <person name="Steele A.D."/>
            <person name="Gui C."/>
            <person name="Meng S."/>
            <person name="Li G."/>
            <person name="Viehrig K."/>
            <person name="Ye F."/>
            <person name="Su P."/>
            <person name="Kiefer A.F."/>
            <person name="Nichols A."/>
            <person name="Cepeda A.J."/>
            <person name="Yan W."/>
            <person name="Fan B."/>
            <person name="Jiang Y."/>
            <person name="Adhikari A."/>
            <person name="Zheng C.-J."/>
            <person name="Schuster L."/>
            <person name="Cowan T.M."/>
            <person name="Smanski M.J."/>
            <person name="Chevrette M.G."/>
            <person name="De Carvalho L.P.S."/>
            <person name="Shen B."/>
        </authorList>
    </citation>
    <scope>NUCLEOTIDE SEQUENCE [LARGE SCALE GENOMIC DNA]</scope>
    <source>
        <strain evidence="24 25">NPDC049639</strain>
    </source>
</reference>
<dbReference type="RefSeq" id="WP_398279884.1">
    <property type="nucleotide sequence ID" value="NZ_JBITLV010000003.1"/>
</dbReference>
<dbReference type="PROSITE" id="PS50853">
    <property type="entry name" value="FN3"/>
    <property type="match status" value="3"/>
</dbReference>
<keyword evidence="18" id="KW-0393">Immunoglobulin domain</keyword>
<evidence type="ECO:0000256" key="16">
    <source>
        <dbReference type="ARBA" id="ARBA00023180"/>
    </source>
</evidence>
<comment type="subcellular location">
    <subcellularLocation>
        <location evidence="1">Cell membrane</location>
        <topology evidence="1">Single-pass type I membrane protein</topology>
    </subcellularLocation>
</comment>
<evidence type="ECO:0000256" key="20">
    <source>
        <dbReference type="SAM" id="MobiDB-lite"/>
    </source>
</evidence>
<evidence type="ECO:0000256" key="11">
    <source>
        <dbReference type="ARBA" id="ARBA00022989"/>
    </source>
</evidence>
<dbReference type="InterPro" id="IPR001434">
    <property type="entry name" value="OmcB-like_DUF11"/>
</dbReference>
<feature type="compositionally biased region" description="Gly residues" evidence="20">
    <location>
        <begin position="89"/>
        <end position="108"/>
    </location>
</feature>
<evidence type="ECO:0000256" key="6">
    <source>
        <dbReference type="ARBA" id="ARBA00022692"/>
    </source>
</evidence>
<feature type="domain" description="Fibronectin type-III" evidence="22">
    <location>
        <begin position="283"/>
        <end position="388"/>
    </location>
</feature>
<evidence type="ECO:0000256" key="12">
    <source>
        <dbReference type="ARBA" id="ARBA00023136"/>
    </source>
</evidence>